<evidence type="ECO:0000313" key="2">
    <source>
        <dbReference type="Proteomes" id="UP001596915"/>
    </source>
</evidence>
<reference evidence="2" key="1">
    <citation type="journal article" date="2019" name="Int. J. Syst. Evol. Microbiol.">
        <title>The Global Catalogue of Microorganisms (GCM) 10K type strain sequencing project: providing services to taxonomists for standard genome sequencing and annotation.</title>
        <authorList>
            <consortium name="The Broad Institute Genomics Platform"/>
            <consortium name="The Broad Institute Genome Sequencing Center for Infectious Disease"/>
            <person name="Wu L."/>
            <person name="Ma J."/>
        </authorList>
    </citation>
    <scope>NUCLEOTIDE SEQUENCE [LARGE SCALE GENOMIC DNA]</scope>
    <source>
        <strain evidence="2">JCM 12607</strain>
    </source>
</reference>
<keyword evidence="2" id="KW-1185">Reference proteome</keyword>
<dbReference type="Proteomes" id="UP001596915">
    <property type="component" value="Unassembled WGS sequence"/>
</dbReference>
<accession>A0ABW2WNK5</accession>
<organism evidence="1 2">
    <name type="scientific">Streptomyces sanglieri</name>
    <dbReference type="NCBI Taxonomy" id="193460"/>
    <lineage>
        <taxon>Bacteria</taxon>
        <taxon>Bacillati</taxon>
        <taxon>Actinomycetota</taxon>
        <taxon>Actinomycetes</taxon>
        <taxon>Kitasatosporales</taxon>
        <taxon>Streptomycetaceae</taxon>
        <taxon>Streptomyces</taxon>
    </lineage>
</organism>
<proteinExistence type="predicted"/>
<protein>
    <submittedName>
        <fullName evidence="1">Uncharacterized protein</fullName>
    </submittedName>
</protein>
<name>A0ABW2WNK5_9ACTN</name>
<gene>
    <name evidence="1" type="ORF">ACFQ2K_09435</name>
</gene>
<sequence>MTSEDEVANGWFRAVALPEGGAEVEGGDAPSVPPGGVSVAVAVLPVVAGGALVAVPPGSAGAVEVPEEEEGALVDASGIAGGAEVGRLVVGWGPGWLGSTRVA</sequence>
<comment type="caution">
    <text evidence="1">The sequence shown here is derived from an EMBL/GenBank/DDBJ whole genome shotgun (WGS) entry which is preliminary data.</text>
</comment>
<dbReference type="EMBL" id="JBHTGL010000008">
    <property type="protein sequence ID" value="MFD0622997.1"/>
    <property type="molecule type" value="Genomic_DNA"/>
</dbReference>
<evidence type="ECO:0000313" key="1">
    <source>
        <dbReference type="EMBL" id="MFD0622997.1"/>
    </source>
</evidence>